<proteinExistence type="predicted"/>
<reference evidence="2 3" key="1">
    <citation type="journal article" date="2010" name="Nature">
        <title>The Ectocarpus genome and the independent evolution of multicellularity in brown algae.</title>
        <authorList>
            <person name="Cock J.M."/>
            <person name="Sterck L."/>
            <person name="Rouze P."/>
            <person name="Scornet D."/>
            <person name="Allen A.E."/>
            <person name="Amoutzias G."/>
            <person name="Anthouard V."/>
            <person name="Artiguenave F."/>
            <person name="Aury J.M."/>
            <person name="Badger J.H."/>
            <person name="Beszteri B."/>
            <person name="Billiau K."/>
            <person name="Bonnet E."/>
            <person name="Bothwell J.H."/>
            <person name="Bowler C."/>
            <person name="Boyen C."/>
            <person name="Brownlee C."/>
            <person name="Carrano C.J."/>
            <person name="Charrier B."/>
            <person name="Cho G.Y."/>
            <person name="Coelho S.M."/>
            <person name="Collen J."/>
            <person name="Corre E."/>
            <person name="Da Silva C."/>
            <person name="Delage L."/>
            <person name="Delaroque N."/>
            <person name="Dittami S.M."/>
            <person name="Doulbeau S."/>
            <person name="Elias M."/>
            <person name="Farnham G."/>
            <person name="Gachon C.M."/>
            <person name="Gschloessl B."/>
            <person name="Heesch S."/>
            <person name="Jabbari K."/>
            <person name="Jubin C."/>
            <person name="Kawai H."/>
            <person name="Kimura K."/>
            <person name="Kloareg B."/>
            <person name="Kupper F.C."/>
            <person name="Lang D."/>
            <person name="Le Bail A."/>
            <person name="Leblanc C."/>
            <person name="Lerouge P."/>
            <person name="Lohr M."/>
            <person name="Lopez P.J."/>
            <person name="Martens C."/>
            <person name="Maumus F."/>
            <person name="Michel G."/>
            <person name="Miranda-Saavedra D."/>
            <person name="Morales J."/>
            <person name="Moreau H."/>
            <person name="Motomura T."/>
            <person name="Nagasato C."/>
            <person name="Napoli C.A."/>
            <person name="Nelson D.R."/>
            <person name="Nyvall-Collen P."/>
            <person name="Peters A.F."/>
            <person name="Pommier C."/>
            <person name="Potin P."/>
            <person name="Poulain J."/>
            <person name="Quesneville H."/>
            <person name="Read B."/>
            <person name="Rensing S.A."/>
            <person name="Ritter A."/>
            <person name="Rousvoal S."/>
            <person name="Samanta M."/>
            <person name="Samson G."/>
            <person name="Schroeder D.C."/>
            <person name="Segurens B."/>
            <person name="Strittmatter M."/>
            <person name="Tonon T."/>
            <person name="Tregear J.W."/>
            <person name="Valentin K."/>
            <person name="von Dassow P."/>
            <person name="Yamagishi T."/>
            <person name="Van de Peer Y."/>
            <person name="Wincker P."/>
        </authorList>
    </citation>
    <scope>NUCLEOTIDE SEQUENCE [LARGE SCALE GENOMIC DNA]</scope>
    <source>
        <strain evidence="3">Ec32 / CCAP1310/4</strain>
    </source>
</reference>
<accession>D8LJP4</accession>
<evidence type="ECO:0000256" key="1">
    <source>
        <dbReference type="SAM" id="MobiDB-lite"/>
    </source>
</evidence>
<feature type="region of interest" description="Disordered" evidence="1">
    <location>
        <begin position="43"/>
        <end position="91"/>
    </location>
</feature>
<dbReference type="EMBL" id="FN648442">
    <property type="protein sequence ID" value="CBN77071.1"/>
    <property type="molecule type" value="Genomic_DNA"/>
</dbReference>
<dbReference type="InParanoid" id="D8LJP4"/>
<protein>
    <submittedName>
        <fullName evidence="2">Uncharacterized protein</fullName>
    </submittedName>
</protein>
<dbReference type="AlphaFoldDB" id="D8LJP4"/>
<keyword evidence="3" id="KW-1185">Reference proteome</keyword>
<dbReference type="Proteomes" id="UP000002630">
    <property type="component" value="Linkage Group LG12"/>
</dbReference>
<evidence type="ECO:0000313" key="3">
    <source>
        <dbReference type="Proteomes" id="UP000002630"/>
    </source>
</evidence>
<sequence>MPRRVDQTVVLSTQYRHSYRAGGRSGTGAPSLLLATDPVRARCSPRADRVGGQKKRRGAGAGTPASTVVGPTTMPVPASTKPPIAPPPVRRPLHARKSAFIGFPAHPSPVTTAGPAVRLSILSSPSMPRVGGASGASGAAAAGTAASRSTVGPAAVAVAATGATAVMPPAAPSFQAAAAAVMPAAVPSGQPSQGSMAAARYAAAVASNAAAAAAATAAMSSPAPPGQLFGAASSWSSAFQTQQLARDDMDVDPSKLERISTATAVMARALASVLQAKLSLAGRPSMSKAEEEALLWQSVIADADLARAQAAMEELREAEWASNQMDVDDDEEYEGPWPMEVDG</sequence>
<dbReference type="EMBL" id="FN649737">
    <property type="protein sequence ID" value="CBN77071.1"/>
    <property type="molecule type" value="Genomic_DNA"/>
</dbReference>
<name>D8LJP4_ECTSI</name>
<evidence type="ECO:0000313" key="2">
    <source>
        <dbReference type="EMBL" id="CBN77071.1"/>
    </source>
</evidence>
<feature type="region of interest" description="Disordered" evidence="1">
    <location>
        <begin position="317"/>
        <end position="343"/>
    </location>
</feature>
<gene>
    <name evidence="2" type="ORF">Esi_0026_0154</name>
</gene>
<dbReference type="OrthoDB" id="10526902at2759"/>
<organism evidence="2 3">
    <name type="scientific">Ectocarpus siliculosus</name>
    <name type="common">Brown alga</name>
    <name type="synonym">Conferva siliculosa</name>
    <dbReference type="NCBI Taxonomy" id="2880"/>
    <lineage>
        <taxon>Eukaryota</taxon>
        <taxon>Sar</taxon>
        <taxon>Stramenopiles</taxon>
        <taxon>Ochrophyta</taxon>
        <taxon>PX clade</taxon>
        <taxon>Phaeophyceae</taxon>
        <taxon>Ectocarpales</taxon>
        <taxon>Ectocarpaceae</taxon>
        <taxon>Ectocarpus</taxon>
    </lineage>
</organism>